<dbReference type="Pfam" id="PF07687">
    <property type="entry name" value="M20_dimer"/>
    <property type="match status" value="1"/>
</dbReference>
<dbReference type="Pfam" id="PF01546">
    <property type="entry name" value="Peptidase_M20"/>
    <property type="match status" value="1"/>
</dbReference>
<organism evidence="2 3">
    <name type="scientific">Kytococcus schroeteri</name>
    <dbReference type="NCBI Taxonomy" id="138300"/>
    <lineage>
        <taxon>Bacteria</taxon>
        <taxon>Bacillati</taxon>
        <taxon>Actinomycetota</taxon>
        <taxon>Actinomycetes</taxon>
        <taxon>Micrococcales</taxon>
        <taxon>Kytococcaceae</taxon>
        <taxon>Kytococcus</taxon>
    </lineage>
</organism>
<dbReference type="Gene3D" id="3.30.70.360">
    <property type="match status" value="1"/>
</dbReference>
<dbReference type="EMBL" id="PKIZ01000009">
    <property type="protein sequence ID" value="PKZ41836.1"/>
    <property type="molecule type" value="Genomic_DNA"/>
</dbReference>
<dbReference type="NCBIfam" id="TIGR01891">
    <property type="entry name" value="amidohydrolases"/>
    <property type="match status" value="1"/>
</dbReference>
<dbReference type="InterPro" id="IPR036264">
    <property type="entry name" value="Bact_exopeptidase_dim_dom"/>
</dbReference>
<reference evidence="2 3" key="1">
    <citation type="submission" date="2017-12" db="EMBL/GenBank/DDBJ databases">
        <title>Phylogenetic diversity of female urinary microbiome.</title>
        <authorList>
            <person name="Thomas-White K."/>
            <person name="Wolfe A.J."/>
        </authorList>
    </citation>
    <scope>NUCLEOTIDE SEQUENCE [LARGE SCALE GENOMIC DNA]</scope>
    <source>
        <strain evidence="2 3">UMB1298</strain>
    </source>
</reference>
<dbReference type="AlphaFoldDB" id="A0A2I1PB09"/>
<evidence type="ECO:0000313" key="2">
    <source>
        <dbReference type="EMBL" id="PKZ41836.1"/>
    </source>
</evidence>
<sequence length="390" mass="40964">MEDLQERWTSALEDHLPDAVELRHRVHADPRVSGEEEDTARLVEEALGIPMARLADVGRIGRIGPQEGPAVLVRGELDALPLAEETGAAFAASNGAMHACGHDVHLAALVAVVRAARGLDLPLGLVPFLQPREETYPSGARDAVESGELERLGVAAAVGAHVHPAVPPGQVATGGGVVNAAADELHITITGQGGHGAYPHRASDPVAALAHTLLALQEVVRRHVSPMRPATLSVGHVQAGAASANVLPSRAVVLATLRTTDATDRQVVLREVQRAVAAQAEVFGTTAEVRVVPGEPVLDNDVQLVEHMDAWLVRAGIEPTEPMRSLGADDFSYLGEQVPAVMSFVGVRVEGHDEPPQLHTPAFLPTDEAVRDVARAMVAGYLGAVQRLGA</sequence>
<dbReference type="PANTHER" id="PTHR11014:SF63">
    <property type="entry name" value="METALLOPEPTIDASE, PUTATIVE (AFU_ORTHOLOGUE AFUA_6G09600)-RELATED"/>
    <property type="match status" value="1"/>
</dbReference>
<evidence type="ECO:0000313" key="3">
    <source>
        <dbReference type="Proteomes" id="UP000234206"/>
    </source>
</evidence>
<dbReference type="SUPFAM" id="SSF55031">
    <property type="entry name" value="Bacterial exopeptidase dimerisation domain"/>
    <property type="match status" value="1"/>
</dbReference>
<accession>A0A2I1PB09</accession>
<keyword evidence="3" id="KW-1185">Reference proteome</keyword>
<dbReference type="InterPro" id="IPR017439">
    <property type="entry name" value="Amidohydrolase"/>
</dbReference>
<feature type="domain" description="Peptidase M20 dimerisation" evidence="1">
    <location>
        <begin position="184"/>
        <end position="280"/>
    </location>
</feature>
<comment type="caution">
    <text evidence="2">The sequence shown here is derived from an EMBL/GenBank/DDBJ whole genome shotgun (WGS) entry which is preliminary data.</text>
</comment>
<dbReference type="InterPro" id="IPR002933">
    <property type="entry name" value="Peptidase_M20"/>
</dbReference>
<keyword evidence="2" id="KW-0378">Hydrolase</keyword>
<dbReference type="SUPFAM" id="SSF53187">
    <property type="entry name" value="Zn-dependent exopeptidases"/>
    <property type="match status" value="1"/>
</dbReference>
<name>A0A2I1PB09_9MICO</name>
<protein>
    <submittedName>
        <fullName evidence="2">Amidohydrolase</fullName>
    </submittedName>
</protein>
<dbReference type="GO" id="GO:0016787">
    <property type="term" value="F:hydrolase activity"/>
    <property type="evidence" value="ECO:0007669"/>
    <property type="project" value="UniProtKB-KW"/>
</dbReference>
<proteinExistence type="predicted"/>
<dbReference type="PANTHER" id="PTHR11014">
    <property type="entry name" value="PEPTIDASE M20 FAMILY MEMBER"/>
    <property type="match status" value="1"/>
</dbReference>
<gene>
    <name evidence="2" type="ORF">CYJ76_05980</name>
</gene>
<dbReference type="InterPro" id="IPR011650">
    <property type="entry name" value="Peptidase_M20_dimer"/>
</dbReference>
<dbReference type="Gene3D" id="3.40.630.10">
    <property type="entry name" value="Zn peptidases"/>
    <property type="match status" value="1"/>
</dbReference>
<dbReference type="Proteomes" id="UP000234206">
    <property type="component" value="Unassembled WGS sequence"/>
</dbReference>
<dbReference type="OrthoDB" id="9777385at2"/>
<evidence type="ECO:0000259" key="1">
    <source>
        <dbReference type="Pfam" id="PF07687"/>
    </source>
</evidence>